<feature type="region of interest" description="Disordered" evidence="1">
    <location>
        <begin position="64"/>
        <end position="91"/>
    </location>
</feature>
<accession>A0AAV4CGL1</accession>
<gene>
    <name evidence="2" type="ORF">PoB_005716800</name>
</gene>
<dbReference type="EMBL" id="BLXT01006250">
    <property type="protein sequence ID" value="GFO30663.1"/>
    <property type="molecule type" value="Genomic_DNA"/>
</dbReference>
<dbReference type="Proteomes" id="UP000735302">
    <property type="component" value="Unassembled WGS sequence"/>
</dbReference>
<reference evidence="2 3" key="1">
    <citation type="journal article" date="2021" name="Elife">
        <title>Chloroplast acquisition without the gene transfer in kleptoplastic sea slugs, Plakobranchus ocellatus.</title>
        <authorList>
            <person name="Maeda T."/>
            <person name="Takahashi S."/>
            <person name="Yoshida T."/>
            <person name="Shimamura S."/>
            <person name="Takaki Y."/>
            <person name="Nagai Y."/>
            <person name="Toyoda A."/>
            <person name="Suzuki Y."/>
            <person name="Arimoto A."/>
            <person name="Ishii H."/>
            <person name="Satoh N."/>
            <person name="Nishiyama T."/>
            <person name="Hasebe M."/>
            <person name="Maruyama T."/>
            <person name="Minagawa J."/>
            <person name="Obokata J."/>
            <person name="Shigenobu S."/>
        </authorList>
    </citation>
    <scope>NUCLEOTIDE SEQUENCE [LARGE SCALE GENOMIC DNA]</scope>
</reference>
<evidence type="ECO:0000313" key="3">
    <source>
        <dbReference type="Proteomes" id="UP000735302"/>
    </source>
</evidence>
<sequence length="91" mass="9835">MEDNETNGPVLRMCHILLTAGHDGDAGTDAAGGFKHECRMLFVFLVLTHGGKNVREKTYGFRIKPGEGQADGQAASQPDTQIHRQLGGTKK</sequence>
<protein>
    <submittedName>
        <fullName evidence="2">Uncharacterized protein</fullName>
    </submittedName>
</protein>
<organism evidence="2 3">
    <name type="scientific">Plakobranchus ocellatus</name>
    <dbReference type="NCBI Taxonomy" id="259542"/>
    <lineage>
        <taxon>Eukaryota</taxon>
        <taxon>Metazoa</taxon>
        <taxon>Spiralia</taxon>
        <taxon>Lophotrochozoa</taxon>
        <taxon>Mollusca</taxon>
        <taxon>Gastropoda</taxon>
        <taxon>Heterobranchia</taxon>
        <taxon>Euthyneura</taxon>
        <taxon>Panpulmonata</taxon>
        <taxon>Sacoglossa</taxon>
        <taxon>Placobranchoidea</taxon>
        <taxon>Plakobranchidae</taxon>
        <taxon>Plakobranchus</taxon>
    </lineage>
</organism>
<evidence type="ECO:0000256" key="1">
    <source>
        <dbReference type="SAM" id="MobiDB-lite"/>
    </source>
</evidence>
<proteinExistence type="predicted"/>
<comment type="caution">
    <text evidence="2">The sequence shown here is derived from an EMBL/GenBank/DDBJ whole genome shotgun (WGS) entry which is preliminary data.</text>
</comment>
<evidence type="ECO:0000313" key="2">
    <source>
        <dbReference type="EMBL" id="GFO30663.1"/>
    </source>
</evidence>
<keyword evidence="3" id="KW-1185">Reference proteome</keyword>
<name>A0AAV4CGL1_9GAST</name>
<dbReference type="AlphaFoldDB" id="A0AAV4CGL1"/>